<evidence type="ECO:0000256" key="3">
    <source>
        <dbReference type="ARBA" id="ARBA00023136"/>
    </source>
</evidence>
<feature type="transmembrane region" description="Helical" evidence="4">
    <location>
        <begin position="223"/>
        <end position="241"/>
    </location>
</feature>
<dbReference type="KEGG" id="psel:GM415_17625"/>
<reference evidence="6 7" key="1">
    <citation type="submission" date="2019-11" db="EMBL/GenBank/DDBJ databases">
        <authorList>
            <person name="Zheng R.K."/>
            <person name="Sun C.M."/>
        </authorList>
    </citation>
    <scope>NUCLEOTIDE SEQUENCE [LARGE SCALE GENOMIC DNA]</scope>
    <source>
        <strain evidence="6 7">SRB007</strain>
    </source>
</reference>
<keyword evidence="2 4" id="KW-1133">Transmembrane helix</keyword>
<feature type="transmembrane region" description="Helical" evidence="4">
    <location>
        <begin position="307"/>
        <end position="332"/>
    </location>
</feature>
<dbReference type="PANTHER" id="PTHR23531">
    <property type="entry name" value="QUINOLENE RESISTANCE PROTEIN NORA"/>
    <property type="match status" value="1"/>
</dbReference>
<feature type="transmembrane region" description="Helical" evidence="4">
    <location>
        <begin position="253"/>
        <end position="270"/>
    </location>
</feature>
<feature type="transmembrane region" description="Helical" evidence="4">
    <location>
        <begin position="344"/>
        <end position="364"/>
    </location>
</feature>
<keyword evidence="1 4" id="KW-0812">Transmembrane</keyword>
<accession>A0A6I6JP90</accession>
<keyword evidence="7" id="KW-1185">Reference proteome</keyword>
<feature type="transmembrane region" description="Helical" evidence="4">
    <location>
        <begin position="282"/>
        <end position="301"/>
    </location>
</feature>
<dbReference type="Gene3D" id="1.20.1250.20">
    <property type="entry name" value="MFS general substrate transporter like domains"/>
    <property type="match status" value="1"/>
</dbReference>
<evidence type="ECO:0000259" key="5">
    <source>
        <dbReference type="PROSITE" id="PS50850"/>
    </source>
</evidence>
<dbReference type="InterPro" id="IPR011701">
    <property type="entry name" value="MFS"/>
</dbReference>
<dbReference type="InterPro" id="IPR052714">
    <property type="entry name" value="MFS_Exporter"/>
</dbReference>
<dbReference type="InterPro" id="IPR020846">
    <property type="entry name" value="MFS_dom"/>
</dbReference>
<feature type="transmembrane region" description="Helical" evidence="4">
    <location>
        <begin position="370"/>
        <end position="392"/>
    </location>
</feature>
<sequence length="407" mass="43471">MPLIPRNDNSLLTPEFCLLMGVTFLAFCNISLFYGLNDYLEARHIPSFWRGVLLGLEPCTALLVRPLISPFLSVRNCLHVVAASLLILMTALLSYSAADTLLALAGVRVIHGLGFVLLVSAVAVLLVAFLPPNRVGQGFGIFAIASLLPYAVLPPVVERLLLLVGSEPRVYALFAPALIPALLVLPYLHRRLRRMDLDGAAAHRRPTFADITADLRSPGIGRLLAANGLLFTATTVVFFFMKDRLMALGMHNVGLFFSISTAATIAVRVFCGRLMDSVNRAIMLAVTLTALAGVMVLFSVTGTVGPLYALAGLYGLCIGFAMPQLNAAMFVISPAHLRGLNTNLMLFTMDAGYVFGPLLAGGLLNAGVPSASLFACFAVGPLLGALLTLRLAGLMRRHAPDRTRADG</sequence>
<dbReference type="GO" id="GO:0022857">
    <property type="term" value="F:transmembrane transporter activity"/>
    <property type="evidence" value="ECO:0007669"/>
    <property type="project" value="InterPro"/>
</dbReference>
<gene>
    <name evidence="6" type="ORF">GM415_17625</name>
</gene>
<dbReference type="PANTHER" id="PTHR23531:SF1">
    <property type="entry name" value="QUINOLENE RESISTANCE PROTEIN NORA"/>
    <property type="match status" value="1"/>
</dbReference>
<dbReference type="SUPFAM" id="SSF103473">
    <property type="entry name" value="MFS general substrate transporter"/>
    <property type="match status" value="1"/>
</dbReference>
<dbReference type="Pfam" id="PF07690">
    <property type="entry name" value="MFS_1"/>
    <property type="match status" value="1"/>
</dbReference>
<dbReference type="Proteomes" id="UP000428328">
    <property type="component" value="Chromosome"/>
</dbReference>
<keyword evidence="3 4" id="KW-0472">Membrane</keyword>
<dbReference type="PROSITE" id="PS50850">
    <property type="entry name" value="MFS"/>
    <property type="match status" value="1"/>
</dbReference>
<dbReference type="AlphaFoldDB" id="A0A6I6JP90"/>
<name>A0A6I6JP90_9BACT</name>
<evidence type="ECO:0000256" key="2">
    <source>
        <dbReference type="ARBA" id="ARBA00022989"/>
    </source>
</evidence>
<feature type="domain" description="Major facilitator superfamily (MFS) profile" evidence="5">
    <location>
        <begin position="214"/>
        <end position="407"/>
    </location>
</feature>
<organism evidence="6 7">
    <name type="scientific">Pseudodesulfovibrio cashew</name>
    <dbReference type="NCBI Taxonomy" id="2678688"/>
    <lineage>
        <taxon>Bacteria</taxon>
        <taxon>Pseudomonadati</taxon>
        <taxon>Thermodesulfobacteriota</taxon>
        <taxon>Desulfovibrionia</taxon>
        <taxon>Desulfovibrionales</taxon>
        <taxon>Desulfovibrionaceae</taxon>
    </lineage>
</organism>
<evidence type="ECO:0000256" key="4">
    <source>
        <dbReference type="SAM" id="Phobius"/>
    </source>
</evidence>
<feature type="transmembrane region" description="Helical" evidence="4">
    <location>
        <begin position="48"/>
        <end position="68"/>
    </location>
</feature>
<proteinExistence type="predicted"/>
<dbReference type="InterPro" id="IPR036259">
    <property type="entry name" value="MFS_trans_sf"/>
</dbReference>
<dbReference type="EMBL" id="CP046400">
    <property type="protein sequence ID" value="QGY41863.1"/>
    <property type="molecule type" value="Genomic_DNA"/>
</dbReference>
<dbReference type="RefSeq" id="WP_158950520.1">
    <property type="nucleotide sequence ID" value="NZ_CP046400.1"/>
</dbReference>
<feature type="transmembrane region" description="Helical" evidence="4">
    <location>
        <begin position="138"/>
        <end position="157"/>
    </location>
</feature>
<feature type="transmembrane region" description="Helical" evidence="4">
    <location>
        <begin position="80"/>
        <end position="98"/>
    </location>
</feature>
<feature type="transmembrane region" description="Helical" evidence="4">
    <location>
        <begin position="12"/>
        <end position="36"/>
    </location>
</feature>
<protein>
    <submittedName>
        <fullName evidence="6">MFS transporter</fullName>
    </submittedName>
</protein>
<evidence type="ECO:0000313" key="7">
    <source>
        <dbReference type="Proteomes" id="UP000428328"/>
    </source>
</evidence>
<feature type="transmembrane region" description="Helical" evidence="4">
    <location>
        <begin position="169"/>
        <end position="188"/>
    </location>
</feature>
<feature type="transmembrane region" description="Helical" evidence="4">
    <location>
        <begin position="110"/>
        <end position="131"/>
    </location>
</feature>
<evidence type="ECO:0000313" key="6">
    <source>
        <dbReference type="EMBL" id="QGY41863.1"/>
    </source>
</evidence>
<evidence type="ECO:0000256" key="1">
    <source>
        <dbReference type="ARBA" id="ARBA00022692"/>
    </source>
</evidence>